<dbReference type="GO" id="GO:0022857">
    <property type="term" value="F:transmembrane transporter activity"/>
    <property type="evidence" value="ECO:0007669"/>
    <property type="project" value="InterPro"/>
</dbReference>
<dbReference type="GO" id="GO:0005886">
    <property type="term" value="C:plasma membrane"/>
    <property type="evidence" value="ECO:0007669"/>
    <property type="project" value="TreeGrafter"/>
</dbReference>
<dbReference type="PANTHER" id="PTHR23502">
    <property type="entry name" value="MAJOR FACILITATOR SUPERFAMILY"/>
    <property type="match status" value="1"/>
</dbReference>
<dbReference type="HOGENOM" id="CLU_008455_13_6_1"/>
<dbReference type="Proteomes" id="UP000007963">
    <property type="component" value="Unassembled WGS sequence"/>
</dbReference>
<sequence>MGFREAFRLTDDDGLHAIPPGSSKAADIRSEDSLERGEFSLVPPPTDDPADPLNWSTWRKAAITFFITSFAFVSNFWLSVLGPALPFLRPAFGTPLSSSKLSPIIAGATLTAAVSSIWWVPLANTYGRRPVLLVSTTLSLACCIWCARAESYNSLLSARIVTGTFIGSSETVCPDIVGETFLYHRRGRIMTIYTFGLAAGSTVGGLTGGYIAVNLGWRWCLWLPAIGFGLLAIFCFLAVPESLYNRDMALPVSEDTEEEAVASTQTGGNKGHQHVERIPSAPYTFARSLRVFVTHRPGLVRRLIQPWFSLRFPVVIVVCLDYAGLTGGLISASTVGPTLLAMPPYNWGQNVGLLSVGATIGIGAGLLYSLSLSDWVVARAAKKHRSGTIEPESRLPMVIPALFLATMGMLIFGLCGQNPGESRWVGLEAGIAMIAFGVTVSPAVLFSYIIDTHYEISGDAFTMAAVARGIVSFAFTWFVSDWVTSRGAAEPFGVFTAIMGVFSLLAVALYFYGKRLRIATASWLTGYHGH</sequence>
<feature type="domain" description="Major facilitator superfamily (MFS) profile" evidence="6">
    <location>
        <begin position="63"/>
        <end position="517"/>
    </location>
</feature>
<evidence type="ECO:0000259" key="6">
    <source>
        <dbReference type="PROSITE" id="PS50850"/>
    </source>
</evidence>
<dbReference type="OrthoDB" id="2585655at2759"/>
<dbReference type="GeneID" id="4353304"/>
<evidence type="ECO:0000256" key="2">
    <source>
        <dbReference type="ARBA" id="ARBA00022692"/>
    </source>
</evidence>
<comment type="subcellular location">
    <subcellularLocation>
        <location evidence="1">Membrane</location>
        <topology evidence="1">Multi-pass membrane protein</topology>
    </subcellularLocation>
</comment>
<proteinExistence type="predicted"/>
<evidence type="ECO:0000313" key="8">
    <source>
        <dbReference type="Proteomes" id="UP000007963"/>
    </source>
</evidence>
<feature type="transmembrane region" description="Helical" evidence="5">
    <location>
        <begin position="61"/>
        <end position="81"/>
    </location>
</feature>
<dbReference type="InterPro" id="IPR036259">
    <property type="entry name" value="MFS_trans_sf"/>
</dbReference>
<keyword evidence="2 5" id="KW-0812">Transmembrane</keyword>
<dbReference type="EMBL" id="CH476605">
    <property type="protein sequence ID" value="EAU31411.1"/>
    <property type="molecule type" value="Genomic_DNA"/>
</dbReference>
<dbReference type="InterPro" id="IPR020846">
    <property type="entry name" value="MFS_dom"/>
</dbReference>
<feature type="transmembrane region" description="Helical" evidence="5">
    <location>
        <begin position="461"/>
        <end position="480"/>
    </location>
</feature>
<feature type="transmembrane region" description="Helical" evidence="5">
    <location>
        <begin position="310"/>
        <end position="332"/>
    </location>
</feature>
<protein>
    <recommendedName>
        <fullName evidence="6">Major facilitator superfamily (MFS) profile domain-containing protein</fullName>
    </recommendedName>
</protein>
<evidence type="ECO:0000256" key="3">
    <source>
        <dbReference type="ARBA" id="ARBA00022989"/>
    </source>
</evidence>
<dbReference type="eggNOG" id="KOG0255">
    <property type="taxonomic scope" value="Eukaryota"/>
</dbReference>
<feature type="transmembrane region" description="Helical" evidence="5">
    <location>
        <begin position="398"/>
        <end position="417"/>
    </location>
</feature>
<dbReference type="PROSITE" id="PS50850">
    <property type="entry name" value="MFS"/>
    <property type="match status" value="1"/>
</dbReference>
<evidence type="ECO:0000256" key="5">
    <source>
        <dbReference type="SAM" id="Phobius"/>
    </source>
</evidence>
<dbReference type="STRING" id="341663.Q0CDJ6"/>
<feature type="transmembrane region" description="Helical" evidence="5">
    <location>
        <begin position="492"/>
        <end position="512"/>
    </location>
</feature>
<dbReference type="Pfam" id="PF07690">
    <property type="entry name" value="MFS_1"/>
    <property type="match status" value="1"/>
</dbReference>
<feature type="transmembrane region" description="Helical" evidence="5">
    <location>
        <begin position="429"/>
        <end position="449"/>
    </location>
</feature>
<reference evidence="8" key="1">
    <citation type="submission" date="2005-09" db="EMBL/GenBank/DDBJ databases">
        <title>Annotation of the Aspergillus terreus NIH2624 genome.</title>
        <authorList>
            <person name="Birren B.W."/>
            <person name="Lander E.S."/>
            <person name="Galagan J.E."/>
            <person name="Nusbaum C."/>
            <person name="Devon K."/>
            <person name="Henn M."/>
            <person name="Ma L.-J."/>
            <person name="Jaffe D.B."/>
            <person name="Butler J."/>
            <person name="Alvarez P."/>
            <person name="Gnerre S."/>
            <person name="Grabherr M."/>
            <person name="Kleber M."/>
            <person name="Mauceli E.W."/>
            <person name="Brockman W."/>
            <person name="Rounsley S."/>
            <person name="Young S.K."/>
            <person name="LaButti K."/>
            <person name="Pushparaj V."/>
            <person name="DeCaprio D."/>
            <person name="Crawford M."/>
            <person name="Koehrsen M."/>
            <person name="Engels R."/>
            <person name="Montgomery P."/>
            <person name="Pearson M."/>
            <person name="Howarth C."/>
            <person name="Larson L."/>
            <person name="Luoma S."/>
            <person name="White J."/>
            <person name="Alvarado L."/>
            <person name="Kodira C.D."/>
            <person name="Zeng Q."/>
            <person name="Oleary S."/>
            <person name="Yandava C."/>
            <person name="Denning D.W."/>
            <person name="Nierman W.C."/>
            <person name="Milne T."/>
            <person name="Madden K."/>
        </authorList>
    </citation>
    <scope>NUCLEOTIDE SEQUENCE [LARGE SCALE GENOMIC DNA]</scope>
    <source>
        <strain evidence="8">NIH 2624 / FGSC A1156</strain>
    </source>
</reference>
<dbReference type="InterPro" id="IPR011701">
    <property type="entry name" value="MFS"/>
</dbReference>
<feature type="transmembrane region" description="Helical" evidence="5">
    <location>
        <begin position="352"/>
        <end position="377"/>
    </location>
</feature>
<dbReference type="RefSeq" id="XP_001216859.1">
    <property type="nucleotide sequence ID" value="XM_001216859.1"/>
</dbReference>
<name>Q0CDJ6_ASPTN</name>
<keyword evidence="4 5" id="KW-0472">Membrane</keyword>
<dbReference type="Gene3D" id="1.20.1250.20">
    <property type="entry name" value="MFS general substrate transporter like domains"/>
    <property type="match status" value="1"/>
</dbReference>
<dbReference type="SUPFAM" id="SSF103473">
    <property type="entry name" value="MFS general substrate transporter"/>
    <property type="match status" value="1"/>
</dbReference>
<dbReference type="VEuPathDB" id="FungiDB:ATEG_08238"/>
<evidence type="ECO:0000256" key="4">
    <source>
        <dbReference type="ARBA" id="ARBA00023136"/>
    </source>
</evidence>
<evidence type="ECO:0000313" key="7">
    <source>
        <dbReference type="EMBL" id="EAU31411.1"/>
    </source>
</evidence>
<evidence type="ECO:0000256" key="1">
    <source>
        <dbReference type="ARBA" id="ARBA00004141"/>
    </source>
</evidence>
<feature type="transmembrane region" description="Helical" evidence="5">
    <location>
        <begin position="192"/>
        <end position="213"/>
    </location>
</feature>
<gene>
    <name evidence="7" type="ORF">ATEG_08238</name>
</gene>
<organism evidence="7 8">
    <name type="scientific">Aspergillus terreus (strain NIH 2624 / FGSC A1156)</name>
    <dbReference type="NCBI Taxonomy" id="341663"/>
    <lineage>
        <taxon>Eukaryota</taxon>
        <taxon>Fungi</taxon>
        <taxon>Dikarya</taxon>
        <taxon>Ascomycota</taxon>
        <taxon>Pezizomycotina</taxon>
        <taxon>Eurotiomycetes</taxon>
        <taxon>Eurotiomycetidae</taxon>
        <taxon>Eurotiales</taxon>
        <taxon>Aspergillaceae</taxon>
        <taxon>Aspergillus</taxon>
        <taxon>Aspergillus subgen. Circumdati</taxon>
    </lineage>
</organism>
<dbReference type="AlphaFoldDB" id="Q0CDJ6"/>
<dbReference type="PANTHER" id="PTHR23502:SF181">
    <property type="entry name" value="MAJOR FACILITATOR SUPERFAMILY (MFS) PROFILE DOMAIN-CONTAINING PROTEIN"/>
    <property type="match status" value="1"/>
</dbReference>
<dbReference type="OMA" id="NEHVEDK"/>
<accession>Q0CDJ6</accession>
<feature type="transmembrane region" description="Helical" evidence="5">
    <location>
        <begin position="219"/>
        <end position="239"/>
    </location>
</feature>
<keyword evidence="3 5" id="KW-1133">Transmembrane helix</keyword>
<feature type="transmembrane region" description="Helical" evidence="5">
    <location>
        <begin position="101"/>
        <end position="120"/>
    </location>
</feature>